<dbReference type="AlphaFoldDB" id="A0A3R7NVC8"/>
<feature type="compositionally biased region" description="Low complexity" evidence="1">
    <location>
        <begin position="119"/>
        <end position="134"/>
    </location>
</feature>
<dbReference type="RefSeq" id="XP_029225824.1">
    <property type="nucleotide sequence ID" value="XM_029374059.1"/>
</dbReference>
<sequence>MSGVSRGTRCDDPLACHEEDYASELYFDAVAGHASPMSHSPERHCNGATGPNAGGGLKFPAGGSGGGAGVGAVTQFTANHGLQQRQGARRQSPLFSSPNLCDAWCEGQSLNGVYPTFSSPPSSESNASSPSACPGDDADEFDQLMGLLSGAVSSPVRNGPAPVTVGAQSSTRPGGCFAGKATSPAKTGGTDFKGAGQRSEAGTAGTRNNQPPLLSRYRFPEKEQSGVAKQDTVNTSEVSDRRQSSPKAISLAQVKNPKSDSGRKGDGASKSAYVRFLGEY</sequence>
<proteinExistence type="predicted"/>
<dbReference type="EMBL" id="MKKU01000540">
    <property type="protein sequence ID" value="RNF08309.1"/>
    <property type="molecule type" value="Genomic_DNA"/>
</dbReference>
<evidence type="ECO:0000313" key="2">
    <source>
        <dbReference type="EMBL" id="RNF08309.1"/>
    </source>
</evidence>
<evidence type="ECO:0000313" key="3">
    <source>
        <dbReference type="Proteomes" id="UP000284403"/>
    </source>
</evidence>
<comment type="caution">
    <text evidence="2">The sequence shown here is derived from an EMBL/GenBank/DDBJ whole genome shotgun (WGS) entry which is preliminary data.</text>
</comment>
<accession>A0A3R7NVC8</accession>
<reference evidence="2 3" key="1">
    <citation type="journal article" date="2018" name="BMC Genomics">
        <title>Genomic comparison of Trypanosoma conorhini and Trypanosoma rangeli to Trypanosoma cruzi strains of high and low virulence.</title>
        <authorList>
            <person name="Bradwell K.R."/>
            <person name="Koparde V.N."/>
            <person name="Matveyev A.V."/>
            <person name="Serrano M.G."/>
            <person name="Alves J.M."/>
            <person name="Parikh H."/>
            <person name="Huang B."/>
            <person name="Lee V."/>
            <person name="Espinosa-Alvarez O."/>
            <person name="Ortiz P.A."/>
            <person name="Costa-Martins A.G."/>
            <person name="Teixeira M.M."/>
            <person name="Buck G.A."/>
        </authorList>
    </citation>
    <scope>NUCLEOTIDE SEQUENCE [LARGE SCALE GENOMIC DNA]</scope>
    <source>
        <strain evidence="2 3">025E</strain>
    </source>
</reference>
<name>A0A3R7NVC8_9TRYP</name>
<dbReference type="GeneID" id="40320803"/>
<organism evidence="2 3">
    <name type="scientific">Trypanosoma conorhini</name>
    <dbReference type="NCBI Taxonomy" id="83891"/>
    <lineage>
        <taxon>Eukaryota</taxon>
        <taxon>Discoba</taxon>
        <taxon>Euglenozoa</taxon>
        <taxon>Kinetoplastea</taxon>
        <taxon>Metakinetoplastina</taxon>
        <taxon>Trypanosomatida</taxon>
        <taxon>Trypanosomatidae</taxon>
        <taxon>Trypanosoma</taxon>
    </lineage>
</organism>
<dbReference type="Proteomes" id="UP000284403">
    <property type="component" value="Unassembled WGS sequence"/>
</dbReference>
<evidence type="ECO:0000256" key="1">
    <source>
        <dbReference type="SAM" id="MobiDB-lite"/>
    </source>
</evidence>
<keyword evidence="3" id="KW-1185">Reference proteome</keyword>
<gene>
    <name evidence="2" type="ORF">Tco025E_07192</name>
</gene>
<feature type="region of interest" description="Disordered" evidence="1">
    <location>
        <begin position="115"/>
        <end position="280"/>
    </location>
</feature>
<feature type="compositionally biased region" description="Basic and acidic residues" evidence="1">
    <location>
        <begin position="257"/>
        <end position="267"/>
    </location>
</feature>
<protein>
    <submittedName>
        <fullName evidence="2">Uncharacterized protein</fullName>
    </submittedName>
</protein>